<dbReference type="GO" id="GO:0003700">
    <property type="term" value="F:DNA-binding transcription factor activity"/>
    <property type="evidence" value="ECO:0007669"/>
    <property type="project" value="InterPro"/>
</dbReference>
<evidence type="ECO:0000313" key="5">
    <source>
        <dbReference type="Proteomes" id="UP000254000"/>
    </source>
</evidence>
<evidence type="ECO:0000256" key="1">
    <source>
        <dbReference type="ARBA" id="ARBA00023015"/>
    </source>
</evidence>
<comment type="caution">
    <text evidence="4">The sequence shown here is derived from an EMBL/GenBank/DDBJ whole genome shotgun (WGS) entry which is preliminary data.</text>
</comment>
<dbReference type="InterPro" id="IPR003313">
    <property type="entry name" value="AraC-bd"/>
</dbReference>
<dbReference type="InterPro" id="IPR018060">
    <property type="entry name" value="HTH_AraC"/>
</dbReference>
<proteinExistence type="predicted"/>
<keyword evidence="2" id="KW-0238">DNA-binding</keyword>
<dbReference type="AlphaFoldDB" id="A0A369M5H9"/>
<organism evidence="4 5">
    <name type="scientific">Gordonibacter pamelaeae</name>
    <dbReference type="NCBI Taxonomy" id="471189"/>
    <lineage>
        <taxon>Bacteria</taxon>
        <taxon>Bacillati</taxon>
        <taxon>Actinomycetota</taxon>
        <taxon>Coriobacteriia</taxon>
        <taxon>Eggerthellales</taxon>
        <taxon>Eggerthellaceae</taxon>
        <taxon>Gordonibacter</taxon>
    </lineage>
</organism>
<dbReference type="Pfam" id="PF12833">
    <property type="entry name" value="HTH_18"/>
    <property type="match status" value="1"/>
</dbReference>
<dbReference type="InterPro" id="IPR037923">
    <property type="entry name" value="HTH-like"/>
</dbReference>
<dbReference type="SUPFAM" id="SSF51215">
    <property type="entry name" value="Regulatory protein AraC"/>
    <property type="match status" value="1"/>
</dbReference>
<reference evidence="4 5" key="1">
    <citation type="journal article" date="2018" name="Elife">
        <title>Discovery and characterization of a prevalent human gut bacterial enzyme sufficient for the inactivation of a family of plant toxins.</title>
        <authorList>
            <person name="Koppel N."/>
            <person name="Bisanz J.E."/>
            <person name="Pandelia M.E."/>
            <person name="Turnbaugh P.J."/>
            <person name="Balskus E.P."/>
        </authorList>
    </citation>
    <scope>NUCLEOTIDE SEQUENCE [LARGE SCALE GENOMIC DNA]</scope>
    <source>
        <strain evidence="4 5">3C</strain>
    </source>
</reference>
<evidence type="ECO:0000313" key="4">
    <source>
        <dbReference type="EMBL" id="RDB66187.1"/>
    </source>
</evidence>
<dbReference type="PROSITE" id="PS01124">
    <property type="entry name" value="HTH_ARAC_FAMILY_2"/>
    <property type="match status" value="1"/>
</dbReference>
<gene>
    <name evidence="4" type="ORF">C1877_03025</name>
</gene>
<evidence type="ECO:0000256" key="3">
    <source>
        <dbReference type="ARBA" id="ARBA00023163"/>
    </source>
</evidence>
<keyword evidence="1" id="KW-0805">Transcription regulation</keyword>
<dbReference type="Gene3D" id="1.10.10.60">
    <property type="entry name" value="Homeodomain-like"/>
    <property type="match status" value="1"/>
</dbReference>
<dbReference type="Proteomes" id="UP000254000">
    <property type="component" value="Unassembled WGS sequence"/>
</dbReference>
<dbReference type="GO" id="GO:0043565">
    <property type="term" value="F:sequence-specific DNA binding"/>
    <property type="evidence" value="ECO:0007669"/>
    <property type="project" value="InterPro"/>
</dbReference>
<dbReference type="Pfam" id="PF02311">
    <property type="entry name" value="AraC_binding"/>
    <property type="match status" value="1"/>
</dbReference>
<evidence type="ECO:0000256" key="2">
    <source>
        <dbReference type="ARBA" id="ARBA00023125"/>
    </source>
</evidence>
<sequence length="380" mass="39502">MRGEAGVRRRTGGGACGEVLGARRAIGTPPAGCAITYKRRGVRMDYTVPLRKEIRRMRCEGERVEGPQAEEGPRGMSAREVRALALPDGSVVEVCSLAGDIRAFPNHLHDHYVVGVLHASRRALTVSSRELHVLEPGDVFLVNPGEPHACDPLDDEPFSYRCANVPVGVMAALSKRGGEGTAGGSAREGAAAGGMPPAACGAVAGSDGRAMRAPRFAVPVLHDPALFARADALFARAAHEGPGALAELDGLLCALLAAADAAAGSARACAEPGGPVAAARTFVDARYADRIALEDMAAVAGTSRYALVRAFKRELGITPGRYLTAVRVMHAKSLLEQGCTPVEAAGLAGFADQAHLGRVFRNVTGLTPARYRAACAKDAS</sequence>
<dbReference type="SUPFAM" id="SSF46689">
    <property type="entry name" value="Homeodomain-like"/>
    <property type="match status" value="2"/>
</dbReference>
<accession>A0A369M5H9</accession>
<keyword evidence="3" id="KW-0804">Transcription</keyword>
<keyword evidence="5" id="KW-1185">Reference proteome</keyword>
<dbReference type="InterPro" id="IPR050204">
    <property type="entry name" value="AraC_XylS_family_regulators"/>
</dbReference>
<protein>
    <submittedName>
        <fullName evidence="4">Uncharacterized protein</fullName>
    </submittedName>
</protein>
<dbReference type="InterPro" id="IPR009057">
    <property type="entry name" value="Homeodomain-like_sf"/>
</dbReference>
<dbReference type="EMBL" id="PPTS01000002">
    <property type="protein sequence ID" value="RDB66187.1"/>
    <property type="molecule type" value="Genomic_DNA"/>
</dbReference>
<dbReference type="PANTHER" id="PTHR46796:SF2">
    <property type="entry name" value="TRANSCRIPTIONAL REGULATORY PROTEIN"/>
    <property type="match status" value="1"/>
</dbReference>
<dbReference type="PANTHER" id="PTHR46796">
    <property type="entry name" value="HTH-TYPE TRANSCRIPTIONAL ACTIVATOR RHAS-RELATED"/>
    <property type="match status" value="1"/>
</dbReference>
<dbReference type="OrthoDB" id="3172070at2"/>
<name>A0A369M5H9_9ACTN</name>
<dbReference type="SMART" id="SM00342">
    <property type="entry name" value="HTH_ARAC"/>
    <property type="match status" value="1"/>
</dbReference>